<reference evidence="1 2" key="1">
    <citation type="submission" date="2013-09" db="EMBL/GenBank/DDBJ databases">
        <title>Genome sequencing of Phaeobacter antarcticus sp. nov. SM1211.</title>
        <authorList>
            <person name="Zhang X.-Y."/>
            <person name="Liu C."/>
            <person name="Chen X.-L."/>
            <person name="Xie B.-B."/>
            <person name="Qin Q.-L."/>
            <person name="Rong J.-C."/>
            <person name="Zhang Y.-Z."/>
        </authorList>
    </citation>
    <scope>NUCLEOTIDE SEQUENCE [LARGE SCALE GENOMIC DNA]</scope>
    <source>
        <strain evidence="1 2">SM1211</strain>
    </source>
</reference>
<sequence length="47" mass="5218">MSQLVLLIWGRGVASVCICFDHQACRLGHQPLRMLVLFASTITFGEV</sequence>
<gene>
    <name evidence="1" type="ORF">P775_18355</name>
</gene>
<protein>
    <submittedName>
        <fullName evidence="1">Uncharacterized protein</fullName>
    </submittedName>
</protein>
<dbReference type="Proteomes" id="UP000231259">
    <property type="component" value="Unassembled WGS sequence"/>
</dbReference>
<keyword evidence="2" id="KW-1185">Reference proteome</keyword>
<comment type="caution">
    <text evidence="1">The sequence shown here is derived from an EMBL/GenBank/DDBJ whole genome shotgun (WGS) entry which is preliminary data.</text>
</comment>
<evidence type="ECO:0000313" key="1">
    <source>
        <dbReference type="EMBL" id="PIL18537.1"/>
    </source>
</evidence>
<name>A0A2G8RAH3_9RHOB</name>
<dbReference type="AlphaFoldDB" id="A0A2G8RAH3"/>
<dbReference type="EMBL" id="AWWI01000121">
    <property type="protein sequence ID" value="PIL18537.1"/>
    <property type="molecule type" value="Genomic_DNA"/>
</dbReference>
<proteinExistence type="predicted"/>
<evidence type="ECO:0000313" key="2">
    <source>
        <dbReference type="Proteomes" id="UP000231259"/>
    </source>
</evidence>
<accession>A0A2G8RAH3</accession>
<organism evidence="1 2">
    <name type="scientific">Puniceibacterium antarcticum</name>
    <dbReference type="NCBI Taxonomy" id="1206336"/>
    <lineage>
        <taxon>Bacteria</taxon>
        <taxon>Pseudomonadati</taxon>
        <taxon>Pseudomonadota</taxon>
        <taxon>Alphaproteobacteria</taxon>
        <taxon>Rhodobacterales</taxon>
        <taxon>Paracoccaceae</taxon>
        <taxon>Puniceibacterium</taxon>
    </lineage>
</organism>